<dbReference type="SUPFAM" id="SSF56801">
    <property type="entry name" value="Acetyl-CoA synthetase-like"/>
    <property type="match status" value="1"/>
</dbReference>
<dbReference type="PROSITE" id="PS00455">
    <property type="entry name" value="AMP_BINDING"/>
    <property type="match status" value="1"/>
</dbReference>
<keyword evidence="3" id="KW-1185">Reference proteome</keyword>
<proteinExistence type="predicted"/>
<reference evidence="2" key="1">
    <citation type="journal article" date="2020" name="Stud. Mycol.">
        <title>101 Dothideomycetes genomes: a test case for predicting lifestyles and emergence of pathogens.</title>
        <authorList>
            <person name="Haridas S."/>
            <person name="Albert R."/>
            <person name="Binder M."/>
            <person name="Bloem J."/>
            <person name="Labutti K."/>
            <person name="Salamov A."/>
            <person name="Andreopoulos B."/>
            <person name="Baker S."/>
            <person name="Barry K."/>
            <person name="Bills G."/>
            <person name="Bluhm B."/>
            <person name="Cannon C."/>
            <person name="Castanera R."/>
            <person name="Culley D."/>
            <person name="Daum C."/>
            <person name="Ezra D."/>
            <person name="Gonzalez J."/>
            <person name="Henrissat B."/>
            <person name="Kuo A."/>
            <person name="Liang C."/>
            <person name="Lipzen A."/>
            <person name="Lutzoni F."/>
            <person name="Magnuson J."/>
            <person name="Mondo S."/>
            <person name="Nolan M."/>
            <person name="Ohm R."/>
            <person name="Pangilinan J."/>
            <person name="Park H.-J."/>
            <person name="Ramirez L."/>
            <person name="Alfaro M."/>
            <person name="Sun H."/>
            <person name="Tritt A."/>
            <person name="Yoshinaga Y."/>
            <person name="Zwiers L.-H."/>
            <person name="Turgeon B."/>
            <person name="Goodwin S."/>
            <person name="Spatafora J."/>
            <person name="Crous P."/>
            <person name="Grigoriev I."/>
        </authorList>
    </citation>
    <scope>NUCLEOTIDE SEQUENCE</scope>
    <source>
        <strain evidence="2">CBS 675.92</strain>
    </source>
</reference>
<dbReference type="OrthoDB" id="1898221at2759"/>
<evidence type="ECO:0000259" key="1">
    <source>
        <dbReference type="Pfam" id="PF00501"/>
    </source>
</evidence>
<evidence type="ECO:0000313" key="3">
    <source>
        <dbReference type="Proteomes" id="UP000800035"/>
    </source>
</evidence>
<dbReference type="AlphaFoldDB" id="A0A6A5UB62"/>
<organism evidence="2 3">
    <name type="scientific">Byssothecium circinans</name>
    <dbReference type="NCBI Taxonomy" id="147558"/>
    <lineage>
        <taxon>Eukaryota</taxon>
        <taxon>Fungi</taxon>
        <taxon>Dikarya</taxon>
        <taxon>Ascomycota</taxon>
        <taxon>Pezizomycotina</taxon>
        <taxon>Dothideomycetes</taxon>
        <taxon>Pleosporomycetidae</taxon>
        <taxon>Pleosporales</taxon>
        <taxon>Massarineae</taxon>
        <taxon>Massarinaceae</taxon>
        <taxon>Byssothecium</taxon>
    </lineage>
</organism>
<evidence type="ECO:0000313" key="2">
    <source>
        <dbReference type="EMBL" id="KAF1961189.1"/>
    </source>
</evidence>
<gene>
    <name evidence="2" type="ORF">CC80DRAFT_543548</name>
</gene>
<dbReference type="InterPro" id="IPR020845">
    <property type="entry name" value="AMP-binding_CS"/>
</dbReference>
<protein>
    <recommendedName>
        <fullName evidence="1">AMP-dependent synthetase/ligase domain-containing protein</fullName>
    </recommendedName>
</protein>
<dbReference type="EMBL" id="ML976981">
    <property type="protein sequence ID" value="KAF1961189.1"/>
    <property type="molecule type" value="Genomic_DNA"/>
</dbReference>
<accession>A0A6A5UB62</accession>
<dbReference type="Gene3D" id="3.40.50.980">
    <property type="match status" value="1"/>
</dbReference>
<name>A0A6A5UB62_9PLEO</name>
<sequence>MISIIGAGAIVATCPWQATVPELLSSIETVQPKAIVCSEKSLPNALVAKEQAKHPLEIIVQDTASWRVRNHTTGHSYTSNHEYVWEDASSDFSKDQASVLVFSSGTTGSPKGSCYFV</sequence>
<feature type="domain" description="AMP-dependent synthetase/ligase" evidence="1">
    <location>
        <begin position="3"/>
        <end position="112"/>
    </location>
</feature>
<dbReference type="InterPro" id="IPR000873">
    <property type="entry name" value="AMP-dep_synth/lig_dom"/>
</dbReference>
<dbReference type="Proteomes" id="UP000800035">
    <property type="component" value="Unassembled WGS sequence"/>
</dbReference>
<dbReference type="Pfam" id="PF00501">
    <property type="entry name" value="AMP-binding"/>
    <property type="match status" value="1"/>
</dbReference>